<dbReference type="GO" id="GO:0000445">
    <property type="term" value="C:THO complex part of transcription export complex"/>
    <property type="evidence" value="ECO:0007669"/>
    <property type="project" value="TreeGrafter"/>
</dbReference>
<dbReference type="Proteomes" id="UP000267096">
    <property type="component" value="Unassembled WGS sequence"/>
</dbReference>
<sequence length="235" mass="26587">MEPTEELVNINIEEIYAVVNQMKENGKASELIKGSVEEMLHRKALQIAQLNNIESIDKNMRNLLNIVFQIAKEDVCTKSLTVTIIQDIFDVLSIDDCEYLFSIVEDNLSLWKNGTRTRTATQIYAFNQTEATPTVHGLSLSPSLSSLASLCCNIKRSGLCLVEAECESAAKIEPKESLSEENIEEDIETGEIKENCDIPIDFALYAKFWQLQTFFTAPNSCYDKSKWKIFHQVGF</sequence>
<dbReference type="GO" id="GO:0006406">
    <property type="term" value="P:mRNA export from nucleus"/>
    <property type="evidence" value="ECO:0007669"/>
    <property type="project" value="TreeGrafter"/>
</dbReference>
<reference evidence="3" key="1">
    <citation type="submission" date="2017-02" db="UniProtKB">
        <authorList>
            <consortium name="WormBaseParasite"/>
        </authorList>
    </citation>
    <scope>IDENTIFICATION</scope>
</reference>
<protein>
    <submittedName>
        <fullName evidence="3">THO complex subunit 1 (inferred by orthology to a human protein)</fullName>
    </submittedName>
</protein>
<name>A0A0M3J1W6_ANISI</name>
<reference evidence="1 2" key="2">
    <citation type="submission" date="2018-11" db="EMBL/GenBank/DDBJ databases">
        <authorList>
            <consortium name="Pathogen Informatics"/>
        </authorList>
    </citation>
    <scope>NUCLEOTIDE SEQUENCE [LARGE SCALE GENOMIC DNA]</scope>
</reference>
<dbReference type="InterPro" id="IPR021861">
    <property type="entry name" value="THO_THOC1"/>
</dbReference>
<keyword evidence="2" id="KW-1185">Reference proteome</keyword>
<evidence type="ECO:0000313" key="1">
    <source>
        <dbReference type="EMBL" id="VDK18723.1"/>
    </source>
</evidence>
<dbReference type="AlphaFoldDB" id="A0A0M3J1W6"/>
<dbReference type="PANTHER" id="PTHR13265:SF0">
    <property type="entry name" value="HPR1"/>
    <property type="match status" value="1"/>
</dbReference>
<proteinExistence type="predicted"/>
<dbReference type="OrthoDB" id="10257415at2759"/>
<evidence type="ECO:0000313" key="2">
    <source>
        <dbReference type="Proteomes" id="UP000267096"/>
    </source>
</evidence>
<dbReference type="EMBL" id="UYRR01001463">
    <property type="protein sequence ID" value="VDK18723.1"/>
    <property type="molecule type" value="Genomic_DNA"/>
</dbReference>
<accession>A0A0M3J1W6</accession>
<gene>
    <name evidence="1" type="ORF">ASIM_LOCUS1399</name>
</gene>
<organism evidence="3">
    <name type="scientific">Anisakis simplex</name>
    <name type="common">Herring worm</name>
    <dbReference type="NCBI Taxonomy" id="6269"/>
    <lineage>
        <taxon>Eukaryota</taxon>
        <taxon>Metazoa</taxon>
        <taxon>Ecdysozoa</taxon>
        <taxon>Nematoda</taxon>
        <taxon>Chromadorea</taxon>
        <taxon>Rhabditida</taxon>
        <taxon>Spirurina</taxon>
        <taxon>Ascaridomorpha</taxon>
        <taxon>Ascaridoidea</taxon>
        <taxon>Anisakidae</taxon>
        <taxon>Anisakis</taxon>
        <taxon>Anisakis simplex complex</taxon>
    </lineage>
</organism>
<dbReference type="Pfam" id="PF11957">
    <property type="entry name" value="efThoc1"/>
    <property type="match status" value="2"/>
</dbReference>
<evidence type="ECO:0000313" key="3">
    <source>
        <dbReference type="WBParaSite" id="ASIM_0000152001-mRNA-1"/>
    </source>
</evidence>
<dbReference type="WBParaSite" id="ASIM_0000152001-mRNA-1">
    <property type="protein sequence ID" value="ASIM_0000152001-mRNA-1"/>
    <property type="gene ID" value="ASIM_0000152001"/>
</dbReference>
<dbReference type="PANTHER" id="PTHR13265">
    <property type="entry name" value="THO COMPLEX SUBUNIT 1"/>
    <property type="match status" value="1"/>
</dbReference>